<dbReference type="PROSITE" id="PS51332">
    <property type="entry name" value="B12_BINDING"/>
    <property type="match status" value="1"/>
</dbReference>
<dbReference type="RefSeq" id="WP_189152723.1">
    <property type="nucleotide sequence ID" value="NZ_BMNC01000001.1"/>
</dbReference>
<reference evidence="3" key="1">
    <citation type="journal article" date="2019" name="Int. J. Syst. Evol. Microbiol.">
        <title>The Global Catalogue of Microorganisms (GCM) 10K type strain sequencing project: providing services to taxonomists for standard genome sequencing and annotation.</title>
        <authorList>
            <consortium name="The Broad Institute Genomics Platform"/>
            <consortium name="The Broad Institute Genome Sequencing Center for Infectious Disease"/>
            <person name="Wu L."/>
            <person name="Ma J."/>
        </authorList>
    </citation>
    <scope>NUCLEOTIDE SEQUENCE [LARGE SCALE GENOMIC DNA]</scope>
    <source>
        <strain evidence="3">CGMCC 4.7319</strain>
    </source>
</reference>
<accession>A0ABQ2HA83</accession>
<dbReference type="Gene3D" id="3.30.30.60">
    <property type="entry name" value="D-lysine 5,6-aminomutase beta subunit KamE, N-terminal domain"/>
    <property type="match status" value="1"/>
</dbReference>
<dbReference type="Pfam" id="PF02310">
    <property type="entry name" value="B12-binding"/>
    <property type="match status" value="1"/>
</dbReference>
<dbReference type="SUPFAM" id="SSF117778">
    <property type="entry name" value="D-lysine 5,6-aminomutase beta subunit KamE, N-terminal domain"/>
    <property type="match status" value="1"/>
</dbReference>
<evidence type="ECO:0000259" key="1">
    <source>
        <dbReference type="PROSITE" id="PS51332"/>
    </source>
</evidence>
<dbReference type="Proteomes" id="UP000597656">
    <property type="component" value="Unassembled WGS sequence"/>
</dbReference>
<dbReference type="EMBL" id="BMNC01000001">
    <property type="protein sequence ID" value="GGM70756.1"/>
    <property type="molecule type" value="Genomic_DNA"/>
</dbReference>
<keyword evidence="3" id="KW-1185">Reference proteome</keyword>
<dbReference type="InterPro" id="IPR036843">
    <property type="entry name" value="KamE_N_sf"/>
</dbReference>
<sequence>MSDAKRYVRPYGDTTGDGMIQTSFTLPIPFGPKADGAALQLANKMGMDPAMVVHSNPIGDDFTFFVVYGSVKHLVDLDEVKVVEREYPLLSPSEVNNTLKKVLRRKLVVVGGCIGTDAHTVGIDAILNIKGFAGEKGLEYYRELKVVNLGAQVSVPELVRSARAEKADAVLISQVVTQRDAHILNTQEMSAAFREAMGDRRPLLVAGGPRFDPLMAGELGVDRVFSRGTTPGEVASYLVHAMQAKRGVAA</sequence>
<protein>
    <submittedName>
        <fullName evidence="2">L-beta-lysine 5,6-aminomutase beta subunit</fullName>
    </submittedName>
</protein>
<proteinExistence type="predicted"/>
<dbReference type="Gene3D" id="3.40.50.280">
    <property type="entry name" value="Cobalamin-binding domain"/>
    <property type="match status" value="1"/>
</dbReference>
<dbReference type="InterPro" id="IPR006158">
    <property type="entry name" value="Cobalamin-bd"/>
</dbReference>
<evidence type="ECO:0000313" key="3">
    <source>
        <dbReference type="Proteomes" id="UP000597656"/>
    </source>
</evidence>
<comment type="caution">
    <text evidence="2">The sequence shown here is derived from an EMBL/GenBank/DDBJ whole genome shotgun (WGS) entry which is preliminary data.</text>
</comment>
<dbReference type="Pfam" id="PF16554">
    <property type="entry name" value="OAM_dimer"/>
    <property type="match status" value="1"/>
</dbReference>
<feature type="domain" description="B12-binding" evidence="1">
    <location>
        <begin position="106"/>
        <end position="249"/>
    </location>
</feature>
<dbReference type="InterPro" id="IPR028991">
    <property type="entry name" value="KamE_N"/>
</dbReference>
<dbReference type="InterPro" id="IPR036724">
    <property type="entry name" value="Cobalamin-bd_sf"/>
</dbReference>
<gene>
    <name evidence="2" type="ORF">GCM10011609_03020</name>
</gene>
<name>A0ABQ2HA83_9PSEU</name>
<evidence type="ECO:0000313" key="2">
    <source>
        <dbReference type="EMBL" id="GGM70756.1"/>
    </source>
</evidence>
<dbReference type="SUPFAM" id="SSF52242">
    <property type="entry name" value="Cobalamin (vitamin B12)-binding domain"/>
    <property type="match status" value="1"/>
</dbReference>
<organism evidence="2 3">
    <name type="scientific">Lentzea pudingi</name>
    <dbReference type="NCBI Taxonomy" id="1789439"/>
    <lineage>
        <taxon>Bacteria</taxon>
        <taxon>Bacillati</taxon>
        <taxon>Actinomycetota</taxon>
        <taxon>Actinomycetes</taxon>
        <taxon>Pseudonocardiales</taxon>
        <taxon>Pseudonocardiaceae</taxon>
        <taxon>Lentzea</taxon>
    </lineage>
</organism>